<dbReference type="Proteomes" id="UP000077202">
    <property type="component" value="Unassembled WGS sequence"/>
</dbReference>
<name>A0A176VUF2_MARPO</name>
<gene>
    <name evidence="1" type="ORF">AXG93_938s1020</name>
</gene>
<proteinExistence type="predicted"/>
<evidence type="ECO:0000313" key="2">
    <source>
        <dbReference type="Proteomes" id="UP000077202"/>
    </source>
</evidence>
<reference evidence="1" key="1">
    <citation type="submission" date="2016-03" db="EMBL/GenBank/DDBJ databases">
        <title>Mechanisms controlling the formation of the plant cell surface in tip-growing cells are functionally conserved among land plants.</title>
        <authorList>
            <person name="Honkanen S."/>
            <person name="Jones V.A."/>
            <person name="Morieri G."/>
            <person name="Champion C."/>
            <person name="Hetherington A.J."/>
            <person name="Kelly S."/>
            <person name="Saint-Marcoux D."/>
            <person name="Proust H."/>
            <person name="Prescott H."/>
            <person name="Dolan L."/>
        </authorList>
    </citation>
    <scope>NUCLEOTIDE SEQUENCE [LARGE SCALE GENOMIC DNA]</scope>
    <source>
        <tissue evidence="1">Whole gametophyte</tissue>
    </source>
</reference>
<organism evidence="1 2">
    <name type="scientific">Marchantia polymorpha subsp. ruderalis</name>
    <dbReference type="NCBI Taxonomy" id="1480154"/>
    <lineage>
        <taxon>Eukaryota</taxon>
        <taxon>Viridiplantae</taxon>
        <taxon>Streptophyta</taxon>
        <taxon>Embryophyta</taxon>
        <taxon>Marchantiophyta</taxon>
        <taxon>Marchantiopsida</taxon>
        <taxon>Marchantiidae</taxon>
        <taxon>Marchantiales</taxon>
        <taxon>Marchantiaceae</taxon>
        <taxon>Marchantia</taxon>
    </lineage>
</organism>
<protein>
    <submittedName>
        <fullName evidence="1">Uncharacterized protein</fullName>
    </submittedName>
</protein>
<accession>A0A176VUF2</accession>
<comment type="caution">
    <text evidence="1">The sequence shown here is derived from an EMBL/GenBank/DDBJ whole genome shotgun (WGS) entry which is preliminary data.</text>
</comment>
<dbReference type="AlphaFoldDB" id="A0A176VUF2"/>
<dbReference type="EMBL" id="LVLJ01002829">
    <property type="protein sequence ID" value="OAE23506.1"/>
    <property type="molecule type" value="Genomic_DNA"/>
</dbReference>
<sequence>MKLTHSSYLLSDDSLVPADDVPSRFRCGQCSGCMSTALAWLPASWTAIGLQHKKCSLCRDSSGGEDRRKRVAGRDWAVVNSARIPFFACCGHGFNESTEKLKHFPQPALVDGSAGGAGGQGWAGPGWKAVCEEEHGNSTSMRVHTMRSTRAEDRVIETAHAEAKKVPWNVSNAQLLRLLGATIELTARRSSIREARRHRI</sequence>
<keyword evidence="2" id="KW-1185">Reference proteome</keyword>
<evidence type="ECO:0000313" key="1">
    <source>
        <dbReference type="EMBL" id="OAE23506.1"/>
    </source>
</evidence>